<feature type="non-terminal residue" evidence="2">
    <location>
        <position position="60"/>
    </location>
</feature>
<evidence type="ECO:0000313" key="2">
    <source>
        <dbReference type="EMBL" id="SVE62828.1"/>
    </source>
</evidence>
<dbReference type="AlphaFoldDB" id="A0A383F368"/>
<accession>A0A383F368</accession>
<keyword evidence="1" id="KW-1133">Transmembrane helix</keyword>
<feature type="transmembrane region" description="Helical" evidence="1">
    <location>
        <begin position="21"/>
        <end position="38"/>
    </location>
</feature>
<gene>
    <name evidence="2" type="ORF">METZ01_LOCUS515682</name>
</gene>
<dbReference type="EMBL" id="UINC01230621">
    <property type="protein sequence ID" value="SVE62828.1"/>
    <property type="molecule type" value="Genomic_DNA"/>
</dbReference>
<keyword evidence="1" id="KW-0812">Transmembrane</keyword>
<keyword evidence="1" id="KW-0472">Membrane</keyword>
<name>A0A383F368_9ZZZZ</name>
<evidence type="ECO:0008006" key="3">
    <source>
        <dbReference type="Google" id="ProtNLM"/>
    </source>
</evidence>
<protein>
    <recommendedName>
        <fullName evidence="3">ABC transporter permease</fullName>
    </recommendedName>
</protein>
<evidence type="ECO:0000256" key="1">
    <source>
        <dbReference type="SAM" id="Phobius"/>
    </source>
</evidence>
<organism evidence="2">
    <name type="scientific">marine metagenome</name>
    <dbReference type="NCBI Taxonomy" id="408172"/>
    <lineage>
        <taxon>unclassified sequences</taxon>
        <taxon>metagenomes</taxon>
        <taxon>ecological metagenomes</taxon>
    </lineage>
</organism>
<sequence length="60" mass="6941">MSLFKRYASSFRGVLKGSSNWYLVGVLMLVCLLIAVMGEEGMEVLKYDRFKIGEGEYWRL</sequence>
<proteinExistence type="predicted"/>
<reference evidence="2" key="1">
    <citation type="submission" date="2018-05" db="EMBL/GenBank/DDBJ databases">
        <authorList>
            <person name="Lanie J.A."/>
            <person name="Ng W.-L."/>
            <person name="Kazmierczak K.M."/>
            <person name="Andrzejewski T.M."/>
            <person name="Davidsen T.M."/>
            <person name="Wayne K.J."/>
            <person name="Tettelin H."/>
            <person name="Glass J.I."/>
            <person name="Rusch D."/>
            <person name="Podicherti R."/>
            <person name="Tsui H.-C.T."/>
            <person name="Winkler M.E."/>
        </authorList>
    </citation>
    <scope>NUCLEOTIDE SEQUENCE</scope>
</reference>